<feature type="transmembrane region" description="Helical" evidence="6">
    <location>
        <begin position="419"/>
        <end position="439"/>
    </location>
</feature>
<feature type="transmembrane region" description="Helical" evidence="6">
    <location>
        <begin position="320"/>
        <end position="339"/>
    </location>
</feature>
<dbReference type="SMART" id="SM00049">
    <property type="entry name" value="DEP"/>
    <property type="match status" value="1"/>
</dbReference>
<evidence type="ECO:0000313" key="8">
    <source>
        <dbReference type="Proteomes" id="UP000887566"/>
    </source>
</evidence>
<accession>A0A914WTP6</accession>
<dbReference type="InterPro" id="IPR004776">
    <property type="entry name" value="Mem_transp_PIN-like"/>
</dbReference>
<organism evidence="8 9">
    <name type="scientific">Plectus sambesii</name>
    <dbReference type="NCBI Taxonomy" id="2011161"/>
    <lineage>
        <taxon>Eukaryota</taxon>
        <taxon>Metazoa</taxon>
        <taxon>Ecdysozoa</taxon>
        <taxon>Nematoda</taxon>
        <taxon>Chromadorea</taxon>
        <taxon>Plectida</taxon>
        <taxon>Plectina</taxon>
        <taxon>Plectoidea</taxon>
        <taxon>Plectidae</taxon>
        <taxon>Plectus</taxon>
    </lineage>
</organism>
<dbReference type="GO" id="GO:0055085">
    <property type="term" value="P:transmembrane transport"/>
    <property type="evidence" value="ECO:0007669"/>
    <property type="project" value="InterPro"/>
</dbReference>
<feature type="transmembrane region" description="Helical" evidence="6">
    <location>
        <begin position="480"/>
        <end position="501"/>
    </location>
</feature>
<feature type="transmembrane region" description="Helical" evidence="6">
    <location>
        <begin position="672"/>
        <end position="692"/>
    </location>
</feature>
<reference evidence="9" key="1">
    <citation type="submission" date="2022-11" db="UniProtKB">
        <authorList>
            <consortium name="WormBaseParasite"/>
        </authorList>
    </citation>
    <scope>IDENTIFICATION</scope>
</reference>
<evidence type="ECO:0000256" key="3">
    <source>
        <dbReference type="ARBA" id="ARBA00022989"/>
    </source>
</evidence>
<name>A0A914WTP6_9BILA</name>
<evidence type="ECO:0000256" key="5">
    <source>
        <dbReference type="SAM" id="MobiDB-lite"/>
    </source>
</evidence>
<evidence type="ECO:0000313" key="9">
    <source>
        <dbReference type="WBParaSite" id="PSAMB.scaffold50size93760.g1097.t1"/>
    </source>
</evidence>
<dbReference type="AlphaFoldDB" id="A0A914WTP6"/>
<evidence type="ECO:0000256" key="4">
    <source>
        <dbReference type="ARBA" id="ARBA00023136"/>
    </source>
</evidence>
<feature type="transmembrane region" description="Helical" evidence="6">
    <location>
        <begin position="77"/>
        <end position="100"/>
    </location>
</feature>
<dbReference type="Gene3D" id="1.10.10.10">
    <property type="entry name" value="Winged helix-like DNA-binding domain superfamily/Winged helix DNA-binding domain"/>
    <property type="match status" value="1"/>
</dbReference>
<feature type="transmembrane region" description="Helical" evidence="6">
    <location>
        <begin position="52"/>
        <end position="71"/>
    </location>
</feature>
<evidence type="ECO:0000256" key="6">
    <source>
        <dbReference type="SAM" id="Phobius"/>
    </source>
</evidence>
<dbReference type="Pfam" id="PF03547">
    <property type="entry name" value="Mem_trans"/>
    <property type="match status" value="1"/>
</dbReference>
<dbReference type="InterPro" id="IPR036388">
    <property type="entry name" value="WH-like_DNA-bd_sf"/>
</dbReference>
<sequence length="823" mass="91799">MPTNSTIPAGSSVDMESLYSVLVHCFVVIGSGFMIVRMKYAGESENRGMRLLLLYFLTPAMLINCLLPLRFGSVNWQFIACIFVTKAILFVTVAAITLALSKNLAKAGIYAIFATQSNDLALGYPIVDALYRQTQPEYAQYLYLAMPISLAILNPIGFAMVEIQKCLDRDTNFSRRTLALKVVKSMAANPLVVATFLGIFGNFFCQRFGLPKIVETILNGYSSAFVTVALFILGCSLAGGSKQQREYQLVTPILLVLAKSLLLPMMLRELTGVAGAGRNPEETASLRIFGFFYGCLPSAPTVFVYATYANEAVPQISQALVLSTFMAGPWIFITAQMALVRHMPAEQVQLVFKLTKSTIGYFGSFLGIFVTIYFIGTGRASRMPDVFILIYSCTCTFSSLVAGLSNSVVSKSWIVFVDFYLRLAMWTWVAALSISLYLIRTKSLCFALLHMWKLLVVGAVLPITFAAGLFLLSVSPTSSLPMWVELFISSVSVIISTYCLIQQHRNRRLKTTDHDGAIVKPEVPDIEDVPPDPEGGGTDDDGDDDDADEGTGMKLLRSAERRRANDSRMCPATFKCSERQRQLCKRALARYDRANLRVQVNHDTTDDAPEEDEIRTANEIIEAADLEKMLTLIAAACVAIVTRAFVLSWLLIAGRDADTGVFAQLEVLDTVFTYGQAICIWACFGVSSERLMRGATKRWRKWKYGSEKLQLPTSEELDERTKLACQRFRDIHLNIVKMNIAKPIRIQFKSYSEAFNGASFVDWLLLNDLAQDRVDAVKFGRRLLLGGVLRHLLQEEHFHDSPKIYYEFVEQRRRLSAPSLDNC</sequence>
<feature type="compositionally biased region" description="Acidic residues" evidence="5">
    <location>
        <begin position="524"/>
        <end position="549"/>
    </location>
</feature>
<feature type="transmembrane region" description="Helical" evidence="6">
    <location>
        <begin position="630"/>
        <end position="652"/>
    </location>
</feature>
<dbReference type="Proteomes" id="UP000887566">
    <property type="component" value="Unplaced"/>
</dbReference>
<comment type="subcellular location">
    <subcellularLocation>
        <location evidence="1">Membrane</location>
        <topology evidence="1">Multi-pass membrane protein</topology>
    </subcellularLocation>
</comment>
<feature type="transmembrane region" description="Helical" evidence="6">
    <location>
        <begin position="388"/>
        <end position="407"/>
    </location>
</feature>
<feature type="transmembrane region" description="Helical" evidence="6">
    <location>
        <begin position="216"/>
        <end position="237"/>
    </location>
</feature>
<dbReference type="Pfam" id="PF00610">
    <property type="entry name" value="DEP"/>
    <property type="match status" value="1"/>
</dbReference>
<dbReference type="PANTHER" id="PTHR22829:SF5">
    <property type="entry name" value="INTEGRAL MEMBRANE PROTEIN GPR155"/>
    <property type="match status" value="1"/>
</dbReference>
<feature type="transmembrane region" description="Helical" evidence="6">
    <location>
        <begin position="18"/>
        <end position="40"/>
    </location>
</feature>
<dbReference type="SUPFAM" id="SSF46785">
    <property type="entry name" value="Winged helix' DNA-binding domain"/>
    <property type="match status" value="1"/>
</dbReference>
<keyword evidence="4 6" id="KW-0472">Membrane</keyword>
<evidence type="ECO:0000259" key="7">
    <source>
        <dbReference type="PROSITE" id="PS50186"/>
    </source>
</evidence>
<keyword evidence="2 6" id="KW-0812">Transmembrane</keyword>
<dbReference type="GO" id="GO:0016020">
    <property type="term" value="C:membrane"/>
    <property type="evidence" value="ECO:0007669"/>
    <property type="project" value="UniProtKB-SubCell"/>
</dbReference>
<dbReference type="PROSITE" id="PS50186">
    <property type="entry name" value="DEP"/>
    <property type="match status" value="1"/>
</dbReference>
<keyword evidence="3 6" id="KW-1133">Transmembrane helix</keyword>
<protein>
    <submittedName>
        <fullName evidence="9">DEP domain-containing protein</fullName>
    </submittedName>
</protein>
<feature type="transmembrane region" description="Helical" evidence="6">
    <location>
        <begin position="451"/>
        <end position="474"/>
    </location>
</feature>
<dbReference type="InterPro" id="IPR051832">
    <property type="entry name" value="mTOR-Rac_regulators"/>
</dbReference>
<dbReference type="GO" id="GO:0030514">
    <property type="term" value="P:negative regulation of BMP signaling pathway"/>
    <property type="evidence" value="ECO:0007669"/>
    <property type="project" value="TreeGrafter"/>
</dbReference>
<evidence type="ECO:0000256" key="2">
    <source>
        <dbReference type="ARBA" id="ARBA00022692"/>
    </source>
</evidence>
<feature type="region of interest" description="Disordered" evidence="5">
    <location>
        <begin position="520"/>
        <end position="562"/>
    </location>
</feature>
<feature type="transmembrane region" description="Helical" evidence="6">
    <location>
        <begin position="287"/>
        <end position="308"/>
    </location>
</feature>
<feature type="transmembrane region" description="Helical" evidence="6">
    <location>
        <begin position="359"/>
        <end position="376"/>
    </location>
</feature>
<dbReference type="InterPro" id="IPR000591">
    <property type="entry name" value="DEP_dom"/>
</dbReference>
<feature type="transmembrane region" description="Helical" evidence="6">
    <location>
        <begin position="138"/>
        <end position="161"/>
    </location>
</feature>
<proteinExistence type="predicted"/>
<evidence type="ECO:0000256" key="1">
    <source>
        <dbReference type="ARBA" id="ARBA00004141"/>
    </source>
</evidence>
<keyword evidence="8" id="KW-1185">Reference proteome</keyword>
<dbReference type="GO" id="GO:0035556">
    <property type="term" value="P:intracellular signal transduction"/>
    <property type="evidence" value="ECO:0007669"/>
    <property type="project" value="InterPro"/>
</dbReference>
<dbReference type="WBParaSite" id="PSAMB.scaffold50size93760.g1097.t1">
    <property type="protein sequence ID" value="PSAMB.scaffold50size93760.g1097.t1"/>
    <property type="gene ID" value="PSAMB.scaffold50size93760.g1097"/>
</dbReference>
<dbReference type="InterPro" id="IPR036390">
    <property type="entry name" value="WH_DNA-bd_sf"/>
</dbReference>
<feature type="transmembrane region" description="Helical" evidence="6">
    <location>
        <begin position="249"/>
        <end position="267"/>
    </location>
</feature>
<dbReference type="PANTHER" id="PTHR22829">
    <property type="entry name" value="DEP DOMAIN PROTEIN"/>
    <property type="match status" value="1"/>
</dbReference>
<feature type="transmembrane region" description="Helical" evidence="6">
    <location>
        <begin position="182"/>
        <end position="204"/>
    </location>
</feature>
<feature type="domain" description="DEP" evidence="7">
    <location>
        <begin position="750"/>
        <end position="810"/>
    </location>
</feature>